<dbReference type="InterPro" id="IPR010869">
    <property type="entry name" value="DUF1501"/>
</dbReference>
<dbReference type="InterPro" id="IPR019546">
    <property type="entry name" value="TAT_signal_bac_arc"/>
</dbReference>
<dbReference type="InterPro" id="IPR006311">
    <property type="entry name" value="TAT_signal"/>
</dbReference>
<dbReference type="AlphaFoldDB" id="A0AAU8MPY0"/>
<evidence type="ECO:0000256" key="1">
    <source>
        <dbReference type="ARBA" id="ARBA00022729"/>
    </source>
</evidence>
<proteinExistence type="predicted"/>
<accession>A0AAU8MPY0</accession>
<feature type="chain" id="PRO_5043863016" evidence="2">
    <location>
        <begin position="35"/>
        <end position="475"/>
    </location>
</feature>
<dbReference type="PANTHER" id="PTHR43737:SF1">
    <property type="entry name" value="DUF1501 DOMAIN-CONTAINING PROTEIN"/>
    <property type="match status" value="1"/>
</dbReference>
<dbReference type="NCBIfam" id="TIGR01409">
    <property type="entry name" value="TAT_signal_seq"/>
    <property type="match status" value="1"/>
</dbReference>
<keyword evidence="1 2" id="KW-0732">Signal</keyword>
<name>A0AAU8MPY0_9GAMM</name>
<organism evidence="3">
    <name type="scientific">Lysobacter firmicutimachus</name>
    <dbReference type="NCBI Taxonomy" id="1792846"/>
    <lineage>
        <taxon>Bacteria</taxon>
        <taxon>Pseudomonadati</taxon>
        <taxon>Pseudomonadota</taxon>
        <taxon>Gammaproteobacteria</taxon>
        <taxon>Lysobacterales</taxon>
        <taxon>Lysobacteraceae</taxon>
        <taxon>Lysobacter</taxon>
    </lineage>
</organism>
<dbReference type="PANTHER" id="PTHR43737">
    <property type="entry name" value="BLL7424 PROTEIN"/>
    <property type="match status" value="1"/>
</dbReference>
<sequence>MTLTRREFLKGSCATAAVGAVAGPSLLFAPSAHAAANGHDTVVHLFLRGGLDGLNLVVPIDGADRTFYEQARPNLAIAATGAYGALPLTLASGAGTGFGLHPSASGLRDLWNAGHLAIVHACGLASSVTRSHFDAQLYIDLGTPGQQGIGSGWMARAMNVQPNLNGAEQLPALGVASRQPAGLLGSVQALTMSNPGDFALNAGAWSWQRTRSDSPAGLRGVNETLGSLWAGNSALELGGQRADRSLQVIARQSYSAAPTGWPNSEFARQLWTIAQSIQFNLGLHYATLDLGGWDTHNGQGTAGSGYHYYQNKIAELSQALAAFYAALDTSGHAPRVTVIVQSEFGRRVRANASSGTDHGYGNPVLVLGGPVNGRRFYGTWSGLDPEILSPHFGDVPVTTDHRQVLSEILIKRMGNNHLATVFPGYANYAPLGLVRDFGTLAKPAPRLRARPIKPVAAEQPDLLERLMRYVQEWVD</sequence>
<reference evidence="3" key="1">
    <citation type="submission" date="2024-06" db="EMBL/GenBank/DDBJ databases">
        <authorList>
            <person name="Li S."/>
        </authorList>
    </citation>
    <scope>NUCLEOTIDE SEQUENCE</scope>
    <source>
        <strain evidence="3">SR10</strain>
    </source>
</reference>
<dbReference type="EMBL" id="CP159925">
    <property type="protein sequence ID" value="XCO74495.1"/>
    <property type="molecule type" value="Genomic_DNA"/>
</dbReference>
<dbReference type="Pfam" id="PF07394">
    <property type="entry name" value="DUF1501"/>
    <property type="match status" value="1"/>
</dbReference>
<dbReference type="RefSeq" id="WP_363797325.1">
    <property type="nucleotide sequence ID" value="NZ_CP159925.1"/>
</dbReference>
<gene>
    <name evidence="3" type="ORF">ABU614_19270</name>
</gene>
<evidence type="ECO:0000313" key="3">
    <source>
        <dbReference type="EMBL" id="XCO74495.1"/>
    </source>
</evidence>
<dbReference type="PROSITE" id="PS51318">
    <property type="entry name" value="TAT"/>
    <property type="match status" value="1"/>
</dbReference>
<feature type="signal peptide" evidence="2">
    <location>
        <begin position="1"/>
        <end position="34"/>
    </location>
</feature>
<protein>
    <submittedName>
        <fullName evidence="3">DUF1501 domain-containing protein</fullName>
    </submittedName>
</protein>
<evidence type="ECO:0000256" key="2">
    <source>
        <dbReference type="SAM" id="SignalP"/>
    </source>
</evidence>